<dbReference type="InterPro" id="IPR001969">
    <property type="entry name" value="Aspartic_peptidase_AS"/>
</dbReference>
<dbReference type="OrthoDB" id="6435686at2759"/>
<dbReference type="InterPro" id="IPR021109">
    <property type="entry name" value="Peptidase_aspartic_dom_sf"/>
</dbReference>
<dbReference type="Gene3D" id="2.40.70.10">
    <property type="entry name" value="Acid Proteases"/>
    <property type="match status" value="1"/>
</dbReference>
<dbReference type="Proteomes" id="UP000499080">
    <property type="component" value="Unassembled WGS sequence"/>
</dbReference>
<dbReference type="PROSITE" id="PS00141">
    <property type="entry name" value="ASP_PROTEASE"/>
    <property type="match status" value="1"/>
</dbReference>
<gene>
    <name evidence="1" type="ORF">AVEN_82352_1</name>
</gene>
<organism evidence="1 2">
    <name type="scientific">Araneus ventricosus</name>
    <name type="common">Orbweaver spider</name>
    <name type="synonym">Epeira ventricosa</name>
    <dbReference type="NCBI Taxonomy" id="182803"/>
    <lineage>
        <taxon>Eukaryota</taxon>
        <taxon>Metazoa</taxon>
        <taxon>Ecdysozoa</taxon>
        <taxon>Arthropoda</taxon>
        <taxon>Chelicerata</taxon>
        <taxon>Arachnida</taxon>
        <taxon>Araneae</taxon>
        <taxon>Araneomorphae</taxon>
        <taxon>Entelegynae</taxon>
        <taxon>Araneoidea</taxon>
        <taxon>Araneidae</taxon>
        <taxon>Araneus</taxon>
    </lineage>
</organism>
<dbReference type="CDD" id="cd00303">
    <property type="entry name" value="retropepsin_like"/>
    <property type="match status" value="1"/>
</dbReference>
<proteinExistence type="predicted"/>
<comment type="caution">
    <text evidence="1">The sequence shown here is derived from an EMBL/GenBank/DDBJ whole genome shotgun (WGS) entry which is preliminary data.</text>
</comment>
<reference evidence="1 2" key="1">
    <citation type="journal article" date="2019" name="Sci. Rep.">
        <title>Orb-weaving spider Araneus ventricosus genome elucidates the spidroin gene catalogue.</title>
        <authorList>
            <person name="Kono N."/>
            <person name="Nakamura H."/>
            <person name="Ohtoshi R."/>
            <person name="Moran D.A.P."/>
            <person name="Shinohara A."/>
            <person name="Yoshida Y."/>
            <person name="Fujiwara M."/>
            <person name="Mori M."/>
            <person name="Tomita M."/>
            <person name="Arakawa K."/>
        </authorList>
    </citation>
    <scope>NUCLEOTIDE SEQUENCE [LARGE SCALE GENOMIC DNA]</scope>
</reference>
<dbReference type="GO" id="GO:0004190">
    <property type="term" value="F:aspartic-type endopeptidase activity"/>
    <property type="evidence" value="ECO:0007669"/>
    <property type="project" value="InterPro"/>
</dbReference>
<dbReference type="EMBL" id="BGPR01002956">
    <property type="protein sequence ID" value="GBM81625.1"/>
    <property type="molecule type" value="Genomic_DNA"/>
</dbReference>
<dbReference type="AlphaFoldDB" id="A0A4Y2IVE2"/>
<name>A0A4Y2IVE2_ARAVE</name>
<evidence type="ECO:0008006" key="3">
    <source>
        <dbReference type="Google" id="ProtNLM"/>
    </source>
</evidence>
<sequence>MLVNDGWRSQYSSLREFLIVRPSQITYWKYIPNDGRGSSKEQGFRQTSTFAKTGRNMKYKAEGSICGIPCSLLADTGANVILLRTDLARKLKEQLIYTSPNISLNTATDEKTEIHSKLNAKIECGSRKFQHEIYVPDIIDPCILGMDFLQKLNFTVDLEKNDIRTVEEEIPLFSSSVQHSKLCSVLAKERAIIPARSECLMQGAPKISGQFRYDINDFSSQVSQKGVLASDTLVDLKSKIIPV</sequence>
<protein>
    <recommendedName>
        <fullName evidence="3">Peptidase A2 domain-containing protein</fullName>
    </recommendedName>
</protein>
<accession>A0A4Y2IVE2</accession>
<dbReference type="GO" id="GO:0006508">
    <property type="term" value="P:proteolysis"/>
    <property type="evidence" value="ECO:0007669"/>
    <property type="project" value="InterPro"/>
</dbReference>
<dbReference type="SUPFAM" id="SSF50630">
    <property type="entry name" value="Acid proteases"/>
    <property type="match status" value="1"/>
</dbReference>
<evidence type="ECO:0000313" key="1">
    <source>
        <dbReference type="EMBL" id="GBM81625.1"/>
    </source>
</evidence>
<dbReference type="Pfam" id="PF13975">
    <property type="entry name" value="gag-asp_proteas"/>
    <property type="match status" value="1"/>
</dbReference>
<evidence type="ECO:0000313" key="2">
    <source>
        <dbReference type="Proteomes" id="UP000499080"/>
    </source>
</evidence>
<keyword evidence="2" id="KW-1185">Reference proteome</keyword>